<dbReference type="PANTHER" id="PTHR32243">
    <property type="entry name" value="MALTOSE TRANSPORT SYSTEM PERMEASE-RELATED"/>
    <property type="match status" value="1"/>
</dbReference>
<dbReference type="InterPro" id="IPR035906">
    <property type="entry name" value="MetI-like_sf"/>
</dbReference>
<feature type="domain" description="ABC transmembrane type-1" evidence="8">
    <location>
        <begin position="77"/>
        <end position="267"/>
    </location>
</feature>
<keyword evidence="4 7" id="KW-0812">Transmembrane</keyword>
<keyword evidence="5 7" id="KW-1133">Transmembrane helix</keyword>
<feature type="transmembrane region" description="Helical" evidence="7">
    <location>
        <begin position="245"/>
        <end position="265"/>
    </location>
</feature>
<evidence type="ECO:0000313" key="9">
    <source>
        <dbReference type="EMBL" id="MCT8332012.1"/>
    </source>
</evidence>
<keyword evidence="10" id="KW-1185">Reference proteome</keyword>
<evidence type="ECO:0000259" key="8">
    <source>
        <dbReference type="PROSITE" id="PS50928"/>
    </source>
</evidence>
<sequence>MSSVRRQTAWRRRFRAASWILPLFFLLVIALLPYLWVLLTSFKPKDEIFVSPPSLLFDPVLDSYRSVFVDKGFGRYLFNSIVVGLSSTLVAVTIGVLAAYALARHKVPGSNHLMFFILSTRLGPPVAFALPMYLIFYRLGMLDLGVAVILAHASFNLVLVVWMMKSFFEDIPKEVEEAARLDGCGHFGVFFRISLRMAWPGVVTVAIFVLLFSWNELLFSLILSAGQWRTMTVMIPTLVVQTSTLWGEVAAACVVQSIPVILFTFMGQKHLVRGLTFGAVKG</sequence>
<evidence type="ECO:0000256" key="4">
    <source>
        <dbReference type="ARBA" id="ARBA00022692"/>
    </source>
</evidence>
<feature type="transmembrane region" description="Helical" evidence="7">
    <location>
        <begin position="115"/>
        <end position="136"/>
    </location>
</feature>
<evidence type="ECO:0000256" key="7">
    <source>
        <dbReference type="RuleBase" id="RU363032"/>
    </source>
</evidence>
<dbReference type="PROSITE" id="PS50928">
    <property type="entry name" value="ABC_TM1"/>
    <property type="match status" value="1"/>
</dbReference>
<evidence type="ECO:0000256" key="1">
    <source>
        <dbReference type="ARBA" id="ARBA00004651"/>
    </source>
</evidence>
<dbReference type="SUPFAM" id="SSF161098">
    <property type="entry name" value="MetI-like"/>
    <property type="match status" value="1"/>
</dbReference>
<dbReference type="Pfam" id="PF00528">
    <property type="entry name" value="BPD_transp_1"/>
    <property type="match status" value="1"/>
</dbReference>
<accession>A0ABT2NSU6</accession>
<keyword evidence="6 7" id="KW-0472">Membrane</keyword>
<comment type="caution">
    <text evidence="9">The sequence shown here is derived from an EMBL/GenBank/DDBJ whole genome shotgun (WGS) entry which is preliminary data.</text>
</comment>
<reference evidence="10" key="1">
    <citation type="submission" date="2023-07" db="EMBL/GenBank/DDBJ databases">
        <title>Defluviimonas sediminis sp. nov., isolated from mangrove sediment.</title>
        <authorList>
            <person name="Liu L."/>
            <person name="Li J."/>
            <person name="Huang Y."/>
            <person name="Pan J."/>
            <person name="Li M."/>
        </authorList>
    </citation>
    <scope>NUCLEOTIDE SEQUENCE [LARGE SCALE GENOMIC DNA]</scope>
    <source>
        <strain evidence="10">FT324</strain>
    </source>
</reference>
<feature type="transmembrane region" description="Helical" evidence="7">
    <location>
        <begin position="20"/>
        <end position="39"/>
    </location>
</feature>
<dbReference type="PANTHER" id="PTHR32243:SF52">
    <property type="entry name" value="ABC TRANSPORTER PERMEASE PROTEIN"/>
    <property type="match status" value="1"/>
</dbReference>
<protein>
    <submittedName>
        <fullName evidence="9">Carbohydrate ABC transporter permease</fullName>
    </submittedName>
</protein>
<name>A0ABT2NSU6_9RHOB</name>
<dbReference type="CDD" id="cd06261">
    <property type="entry name" value="TM_PBP2"/>
    <property type="match status" value="1"/>
</dbReference>
<dbReference type="RefSeq" id="WP_261497874.1">
    <property type="nucleotide sequence ID" value="NZ_JAOCQF010000011.1"/>
</dbReference>
<evidence type="ECO:0000256" key="6">
    <source>
        <dbReference type="ARBA" id="ARBA00023136"/>
    </source>
</evidence>
<evidence type="ECO:0000313" key="10">
    <source>
        <dbReference type="Proteomes" id="UP001205601"/>
    </source>
</evidence>
<dbReference type="Gene3D" id="1.10.3720.10">
    <property type="entry name" value="MetI-like"/>
    <property type="match status" value="1"/>
</dbReference>
<feature type="transmembrane region" description="Helical" evidence="7">
    <location>
        <begin position="142"/>
        <end position="164"/>
    </location>
</feature>
<feature type="transmembrane region" description="Helical" evidence="7">
    <location>
        <begin position="202"/>
        <end position="225"/>
    </location>
</feature>
<comment type="similarity">
    <text evidence="7">Belongs to the binding-protein-dependent transport system permease family.</text>
</comment>
<dbReference type="EMBL" id="JAOCQF010000011">
    <property type="protein sequence ID" value="MCT8332012.1"/>
    <property type="molecule type" value="Genomic_DNA"/>
</dbReference>
<evidence type="ECO:0000256" key="5">
    <source>
        <dbReference type="ARBA" id="ARBA00022989"/>
    </source>
</evidence>
<gene>
    <name evidence="9" type="ORF">N5I32_21070</name>
</gene>
<proteinExistence type="inferred from homology"/>
<organism evidence="9 10">
    <name type="scientific">Albidovulum sediminis</name>
    <dbReference type="NCBI Taxonomy" id="3066345"/>
    <lineage>
        <taxon>Bacteria</taxon>
        <taxon>Pseudomonadati</taxon>
        <taxon>Pseudomonadota</taxon>
        <taxon>Alphaproteobacteria</taxon>
        <taxon>Rhodobacterales</taxon>
        <taxon>Paracoccaceae</taxon>
        <taxon>Albidovulum</taxon>
    </lineage>
</organism>
<keyword evidence="2 7" id="KW-0813">Transport</keyword>
<keyword evidence="3" id="KW-1003">Cell membrane</keyword>
<dbReference type="InterPro" id="IPR000515">
    <property type="entry name" value="MetI-like"/>
</dbReference>
<evidence type="ECO:0000256" key="2">
    <source>
        <dbReference type="ARBA" id="ARBA00022448"/>
    </source>
</evidence>
<dbReference type="Proteomes" id="UP001205601">
    <property type="component" value="Unassembled WGS sequence"/>
</dbReference>
<evidence type="ECO:0000256" key="3">
    <source>
        <dbReference type="ARBA" id="ARBA00022475"/>
    </source>
</evidence>
<dbReference type="InterPro" id="IPR050901">
    <property type="entry name" value="BP-dep_ABC_trans_perm"/>
</dbReference>
<feature type="transmembrane region" description="Helical" evidence="7">
    <location>
        <begin position="76"/>
        <end position="103"/>
    </location>
</feature>
<comment type="subcellular location">
    <subcellularLocation>
        <location evidence="1 7">Cell membrane</location>
        <topology evidence="1 7">Multi-pass membrane protein</topology>
    </subcellularLocation>
</comment>